<comment type="similarity">
    <text evidence="3">Belongs to the midasin family.</text>
</comment>
<dbReference type="FunFam" id="3.40.50.300:FF:001384">
    <property type="entry name" value="Midasin"/>
    <property type="match status" value="1"/>
</dbReference>
<dbReference type="PANTHER" id="PTHR48103:SF2">
    <property type="entry name" value="MIDASIN"/>
    <property type="match status" value="1"/>
</dbReference>
<gene>
    <name evidence="13" type="ORF">SARC_06594</name>
</gene>
<evidence type="ECO:0000256" key="3">
    <source>
        <dbReference type="ARBA" id="ARBA00007188"/>
    </source>
</evidence>
<feature type="region of interest" description="Disordered" evidence="10">
    <location>
        <begin position="215"/>
        <end position="238"/>
    </location>
</feature>
<dbReference type="Gene3D" id="3.40.50.300">
    <property type="entry name" value="P-loop containing nucleotide triphosphate hydrolases"/>
    <property type="match status" value="6"/>
</dbReference>
<evidence type="ECO:0000256" key="6">
    <source>
        <dbReference type="ARBA" id="ARBA00022840"/>
    </source>
</evidence>
<feature type="region of interest" description="Disordered" evidence="10">
    <location>
        <begin position="3922"/>
        <end position="3941"/>
    </location>
</feature>
<dbReference type="SMART" id="SM00382">
    <property type="entry name" value="AAA"/>
    <property type="match status" value="5"/>
</dbReference>
<evidence type="ECO:0000256" key="5">
    <source>
        <dbReference type="ARBA" id="ARBA00022741"/>
    </source>
</evidence>
<dbReference type="GO" id="GO:0005524">
    <property type="term" value="F:ATP binding"/>
    <property type="evidence" value="ECO:0007669"/>
    <property type="project" value="UniProtKB-KW"/>
</dbReference>
<feature type="chain" id="PRO_5005538951" description="Midasin" evidence="11">
    <location>
        <begin position="27"/>
        <end position="5930"/>
    </location>
</feature>
<keyword evidence="11" id="KW-0732">Signal</keyword>
<dbReference type="GeneID" id="25907098"/>
<reference evidence="13 14" key="1">
    <citation type="submission" date="2011-02" db="EMBL/GenBank/DDBJ databases">
        <title>The Genome Sequence of Sphaeroforma arctica JP610.</title>
        <authorList>
            <consortium name="The Broad Institute Genome Sequencing Platform"/>
            <person name="Russ C."/>
            <person name="Cuomo C."/>
            <person name="Young S.K."/>
            <person name="Zeng Q."/>
            <person name="Gargeya S."/>
            <person name="Alvarado L."/>
            <person name="Berlin A."/>
            <person name="Chapman S.B."/>
            <person name="Chen Z."/>
            <person name="Freedman E."/>
            <person name="Gellesch M."/>
            <person name="Goldberg J."/>
            <person name="Griggs A."/>
            <person name="Gujja S."/>
            <person name="Heilman E."/>
            <person name="Heiman D."/>
            <person name="Howarth C."/>
            <person name="Mehta T."/>
            <person name="Neiman D."/>
            <person name="Pearson M."/>
            <person name="Roberts A."/>
            <person name="Saif S."/>
            <person name="Shea T."/>
            <person name="Shenoy N."/>
            <person name="Sisk P."/>
            <person name="Stolte C."/>
            <person name="Sykes S."/>
            <person name="White J."/>
            <person name="Yandava C."/>
            <person name="Burger G."/>
            <person name="Gray M.W."/>
            <person name="Holland P.W.H."/>
            <person name="King N."/>
            <person name="Lang F.B.F."/>
            <person name="Roger A.J."/>
            <person name="Ruiz-Trillo I."/>
            <person name="Haas B."/>
            <person name="Nusbaum C."/>
            <person name="Birren B."/>
        </authorList>
    </citation>
    <scope>NUCLEOTIDE SEQUENCE [LARGE SCALE GENOMIC DNA]</scope>
    <source>
        <strain evidence="13 14">JP610</strain>
    </source>
</reference>
<feature type="compositionally biased region" description="Basic and acidic residues" evidence="10">
    <location>
        <begin position="498"/>
        <end position="508"/>
    </location>
</feature>
<feature type="compositionally biased region" description="Polar residues" evidence="10">
    <location>
        <begin position="5601"/>
        <end position="5612"/>
    </location>
</feature>
<proteinExistence type="inferred from homology"/>
<keyword evidence="8" id="KW-0539">Nucleus</keyword>
<evidence type="ECO:0000256" key="1">
    <source>
        <dbReference type="ARBA" id="ARBA00004604"/>
    </source>
</evidence>
<keyword evidence="5" id="KW-0547">Nucleotide-binding</keyword>
<dbReference type="GO" id="GO:0000055">
    <property type="term" value="P:ribosomal large subunit export from nucleus"/>
    <property type="evidence" value="ECO:0007669"/>
    <property type="project" value="TreeGrafter"/>
</dbReference>
<feature type="region of interest" description="Disordered" evidence="10">
    <location>
        <begin position="498"/>
        <end position="544"/>
    </location>
</feature>
<dbReference type="Proteomes" id="UP000054560">
    <property type="component" value="Unassembled WGS sequence"/>
</dbReference>
<feature type="compositionally biased region" description="Polar residues" evidence="10">
    <location>
        <begin position="215"/>
        <end position="233"/>
    </location>
</feature>
<feature type="compositionally biased region" description="Acidic residues" evidence="10">
    <location>
        <begin position="5512"/>
        <end position="5531"/>
    </location>
</feature>
<feature type="compositionally biased region" description="Basic and acidic residues" evidence="10">
    <location>
        <begin position="5136"/>
        <end position="5163"/>
    </location>
</feature>
<feature type="region of interest" description="Disordered" evidence="10">
    <location>
        <begin position="5065"/>
        <end position="5618"/>
    </location>
</feature>
<dbReference type="InterPro" id="IPR027417">
    <property type="entry name" value="P-loop_NTPase"/>
</dbReference>
<keyword evidence="7" id="KW-0143">Chaperone</keyword>
<dbReference type="InterPro" id="IPR011704">
    <property type="entry name" value="ATPase_dyneun-rel_AAA"/>
</dbReference>
<evidence type="ECO:0000256" key="4">
    <source>
        <dbReference type="ARBA" id="ARBA00017143"/>
    </source>
</evidence>
<dbReference type="GO" id="GO:0005654">
    <property type="term" value="C:nucleoplasm"/>
    <property type="evidence" value="ECO:0007669"/>
    <property type="project" value="UniProtKB-SubCell"/>
</dbReference>
<dbReference type="GO" id="GO:0005730">
    <property type="term" value="C:nucleolus"/>
    <property type="evidence" value="ECO:0007669"/>
    <property type="project" value="UniProtKB-SubCell"/>
</dbReference>
<organism evidence="13 14">
    <name type="scientific">Sphaeroforma arctica JP610</name>
    <dbReference type="NCBI Taxonomy" id="667725"/>
    <lineage>
        <taxon>Eukaryota</taxon>
        <taxon>Ichthyosporea</taxon>
        <taxon>Ichthyophonida</taxon>
        <taxon>Sphaeroforma</taxon>
    </lineage>
</organism>
<feature type="compositionally biased region" description="Acidic residues" evidence="10">
    <location>
        <begin position="5170"/>
        <end position="5187"/>
    </location>
</feature>
<comment type="subcellular location">
    <subcellularLocation>
        <location evidence="1">Nucleus</location>
        <location evidence="1">Nucleolus</location>
    </subcellularLocation>
    <subcellularLocation>
        <location evidence="2">Nucleus</location>
        <location evidence="2">Nucleoplasm</location>
    </subcellularLocation>
</comment>
<evidence type="ECO:0000259" key="12">
    <source>
        <dbReference type="PROSITE" id="PS50234"/>
    </source>
</evidence>
<dbReference type="SUPFAM" id="SSF52540">
    <property type="entry name" value="P-loop containing nucleoside triphosphate hydrolases"/>
    <property type="match status" value="6"/>
</dbReference>
<dbReference type="OrthoDB" id="5186at2759"/>
<dbReference type="EMBL" id="KQ242072">
    <property type="protein sequence ID" value="KNC81071.1"/>
    <property type="molecule type" value="Genomic_DNA"/>
</dbReference>
<feature type="compositionally biased region" description="Basic and acidic residues" evidence="10">
    <location>
        <begin position="5115"/>
        <end position="5125"/>
    </location>
</feature>
<dbReference type="FunFam" id="3.40.50.300:FF:001368">
    <property type="entry name" value="Midasin"/>
    <property type="match status" value="1"/>
</dbReference>
<dbReference type="InterPro" id="IPR036465">
    <property type="entry name" value="vWFA_dom_sf"/>
</dbReference>
<evidence type="ECO:0000256" key="8">
    <source>
        <dbReference type="ARBA" id="ARBA00023242"/>
    </source>
</evidence>
<feature type="compositionally biased region" description="Basic and acidic residues" evidence="10">
    <location>
        <begin position="5532"/>
        <end position="5548"/>
    </location>
</feature>
<feature type="compositionally biased region" description="Acidic residues" evidence="10">
    <location>
        <begin position="5305"/>
        <end position="5315"/>
    </location>
</feature>
<feature type="compositionally biased region" description="Acidic residues" evidence="10">
    <location>
        <begin position="5453"/>
        <end position="5475"/>
    </location>
</feature>
<keyword evidence="6" id="KW-0067">ATP-binding</keyword>
<dbReference type="Pfam" id="PF21108">
    <property type="entry name" value="MDN1_4th"/>
    <property type="match status" value="1"/>
</dbReference>
<name>A0A0L0FX09_9EUKA</name>
<dbReference type="PROSITE" id="PS00675">
    <property type="entry name" value="SIGMA54_INTERACT_1"/>
    <property type="match status" value="1"/>
</dbReference>
<keyword evidence="14" id="KW-1185">Reference proteome</keyword>
<dbReference type="InterPro" id="IPR040848">
    <property type="entry name" value="AAA_lid_7"/>
</dbReference>
<dbReference type="InterPro" id="IPR003593">
    <property type="entry name" value="AAA+_ATPase"/>
</dbReference>
<dbReference type="PIRSF" id="PIRSF010340">
    <property type="entry name" value="Midasin"/>
    <property type="match status" value="1"/>
</dbReference>
<dbReference type="SUPFAM" id="SSF53300">
    <property type="entry name" value="vWA-like"/>
    <property type="match status" value="1"/>
</dbReference>
<dbReference type="InterPro" id="IPR048617">
    <property type="entry name" value="MDN1_AAA_lid_4"/>
</dbReference>
<dbReference type="GO" id="GO:0016887">
    <property type="term" value="F:ATP hydrolysis activity"/>
    <property type="evidence" value="ECO:0007669"/>
    <property type="project" value="InterPro"/>
</dbReference>
<feature type="compositionally biased region" description="Acidic residues" evidence="10">
    <location>
        <begin position="5341"/>
        <end position="5352"/>
    </location>
</feature>
<feature type="region of interest" description="Disordered" evidence="10">
    <location>
        <begin position="4994"/>
        <end position="5050"/>
    </location>
</feature>
<dbReference type="eggNOG" id="KOG1808">
    <property type="taxonomic scope" value="Eukaryota"/>
</dbReference>
<evidence type="ECO:0000256" key="2">
    <source>
        <dbReference type="ARBA" id="ARBA00004642"/>
    </source>
</evidence>
<evidence type="ECO:0000256" key="9">
    <source>
        <dbReference type="ARBA" id="ARBA00077000"/>
    </source>
</evidence>
<feature type="compositionally biased region" description="Acidic residues" evidence="10">
    <location>
        <begin position="5251"/>
        <end position="5276"/>
    </location>
</feature>
<dbReference type="GO" id="GO:0000027">
    <property type="term" value="P:ribosomal large subunit assembly"/>
    <property type="evidence" value="ECO:0007669"/>
    <property type="project" value="InterPro"/>
</dbReference>
<feature type="region of interest" description="Disordered" evidence="10">
    <location>
        <begin position="803"/>
        <end position="826"/>
    </location>
</feature>
<dbReference type="CDD" id="cd00009">
    <property type="entry name" value="AAA"/>
    <property type="match status" value="2"/>
</dbReference>
<evidence type="ECO:0000313" key="14">
    <source>
        <dbReference type="Proteomes" id="UP000054560"/>
    </source>
</evidence>
<dbReference type="Gene3D" id="3.40.50.410">
    <property type="entry name" value="von Willebrand factor, type A domain"/>
    <property type="match status" value="1"/>
</dbReference>
<feature type="compositionally biased region" description="Basic and acidic residues" evidence="10">
    <location>
        <begin position="5404"/>
        <end position="5417"/>
    </location>
</feature>
<dbReference type="PROSITE" id="PS50234">
    <property type="entry name" value="VWFA"/>
    <property type="match status" value="1"/>
</dbReference>
<protein>
    <recommendedName>
        <fullName evidence="4">Midasin</fullName>
    </recommendedName>
    <alternativeName>
        <fullName evidence="9">MIDAS-containing protein</fullName>
    </alternativeName>
</protein>
<dbReference type="InterPro" id="IPR041190">
    <property type="entry name" value="Midasin_AAA_lid_5"/>
</dbReference>
<dbReference type="Pfam" id="PF17867">
    <property type="entry name" value="AAA_lid_7"/>
    <property type="match status" value="3"/>
</dbReference>
<feature type="compositionally biased region" description="Polar residues" evidence="10">
    <location>
        <begin position="5389"/>
        <end position="5403"/>
    </location>
</feature>
<feature type="signal peptide" evidence="11">
    <location>
        <begin position="1"/>
        <end position="26"/>
    </location>
</feature>
<evidence type="ECO:0000256" key="7">
    <source>
        <dbReference type="ARBA" id="ARBA00023186"/>
    </source>
</evidence>
<sequence length="5930" mass="655836">MCHWTHQSKKSLLLVVSELLLDPALTSTVARVFRPVLVDLIIKLIEPNEEQHGAHSIPTPFSLDRHDSIGACLSVLLMSAPQLQSQVLSYYEYNPPPFERISRSHSPSQTTQSESYEDMAATCYRLLRFCPALRTRWNWGPLYILLTNENPTTRVYVAKSIALLLKLDNQQTTRLFEVYLDPSADLQLTLDQTQNDTRAIESYLLSLKDTSTAASTDSAELPTTDSTPTTAAKSSDESDVLGASDLSGTLVDVCGVLLPRTREVLQPITSGAPLDGARASENSAATAYVMTDTTSGNLRALALALSQGLPILLEGVAGAGKSSLVNELARCTGKDTTKGVLKVHLGDQTDSKTLLGTYVCTDIPGEFRWQPGVLTQAMRSGKWLIVEDIDLAPIDVLSVLVPVLEKREVFIPGRGEVVRAARGFQLFATQTLSESGTARKGGGRGSTMLANLWTRVVVQALTLTEMRRVIDTIYPALAPFSSLMLEVYQTLANIGRRTKDPEEVKEATTEIDGESDTHDSDGDTAMNDSLDSQQQREQDAGGYAPSEMAAISRIRRAYTYRDLLKWCTRCCQYAAYHTTITSVSQNLLTPHLFYEAADVLAGMFPMVVRRRLLHLIGHKLGISTESVEHRGTTYCPEVSWSDDTVVVGRITLPKGASGSGMRKESSDSGSYALTRLHARLIESVAACVSKGESVLLVGETGTGKTTLVQRLALSMNQKLVVVNMSQQSDLSDLVGGFRPVDVRVLATPLVDTFDRVFKATFSQKANAKFLNEVRSAYARGKWKRFLALLNAAGKMYTKKFGPSAAGDQSESRANGNAAAPVQKAARSDTQGLQLEWEGLMEDVQKFTAQMKHVDHGFAFSFVEGTLVKAMRSGHWILLDEMNLAAAETLECLNGLLESPTGSLVLTERGDQTPIPRHPQFRLFGCMNPATDVGKRNLPPGVRSRFTELYVDELTHRADLVILANQYLSRLGNLPTTVVDAVVSLYLDAIRYAESELTDGANQKPHYSLRTLCRALDGSRLLVHRYGLQRALYEGFCSAFLTSLGRESYLKMQSLVHKYVGFGMSPKQVNRILPNPALLDASGNVSETALASASGGDDRSPIDEGLGWCRVEHIWLKCGDTAPIVAQEDTKFVLTESTRENLRRIARALVSGQFPVLLQGPTSCGKTSMVEYMAQRSGHRFVRINNHEHTDLQEYLGAYTADDKGRLVFQEGVLVQAVRHGYWVVLDELNLAPTDVLEALNRLLDDNRELMIPETQEVIKPHPHFRLFATQNPPGVYGGRKVLSRAFRNRFVELHFDDIPENELETILAKRTQIAPSYCTKLVAILKDLQKRRQGTRLFAGKHGFITLRDLFRWAGRDANGYDQLAEDGYMVLAEKCRRDEEKQIVKETIEKHLKVSLDPTAMYGASHEGFAAMQTMIKQASADPNNSLYPFRNIVATQSMLRLITLVQRCLQFKEPVLLVGETGCGKTTVFQLLTAIQGQLLRTVNCHQHTETADFIGGLRPVRGRDGRIAAVRIDAHSYVSDVLSDESLGCTVKLPEESEWAASTNEALRAIVSTVVQSIVDGKYSSTADLRTPLVARGRELLAEFNAATTLFAWHDGPLVQAMQCGDMFMIDEISLADDSVLERLNSVLEPYRGLTLAEKGSDHVQEIVGVEDFRIVATMNPGGDFGKKELSPALRNRFTEIWVPSVSDPADLKAILDASMSSYEGLSAFSEPILSFVNWFRVNHNPKVVVSLRNILGWSNFMVNCVHNRNSTGGDAFVHGGCMAFVDALGTGSSVAYGSHTRDTKKACVAHLTKLAAIAGGAEATSDAPVSERRIGAPVVRESATVGSEGQFEFCVDSFAIPIGPLYSVERSSLTTSFALSAPTTLSNMQRVLRGLQLTMPILLEGSPGVGKTSLVTAVAKAAGYPLVRINLSDQTDIMDLFGSDLPVEGGQGGEFAWRDGPFLEAMKNGKWILLDELNLASQSVLEGLNACLDHRGVVYIPELDRSFECKAPLRVFACQNPLAQGGGRKGLPKSFLNRFTRVYVEELDATDLRTIAKSMFPHIDQDIIDSMISFNSRLHHATMVDRAFGSKGGPWEFNLRDVLRWCEVMSNNQSQGRYSPNDFLDFLYLQRMRTESDRTAVLDLYHQCFAHDKLAFQHRIDEYPSIRLTESHVQVGSTLAKRHHASTADLSVGARELLATHALRRPLKHVLTASEMRWMSIIVGDSAAGKTSLIRLAASLTGNRLHEFAMNSAVDTSELLGGYEQLDMLRRRTEIVTRASALVAMVSQALVLVPGVASAQSGASAQQALSMVQQVHNTWQMYQLTDQHTPSPTAPDGEASDAVGFSAEQRDAMFAFLDQIEAAVRSCAETPATVGITTTCSKLRQAVDALATLDATHVRGSFEWVDGILVRALKEGHWLLIDNANLCSPSVMDRLNPLMEPNGTLVLTERGVNTHGALECIIPHHNFRLILSVDPKYGELSRAMRNRGVEISLVNADAPASSRNLASLPTTPTHPTDMVILLQTAGVANPVVTSLLVACHYAIRRSVPASADFPLSVRDVLHAGRLISEMLHRGFDIQRALRTALVEVYVRCRRVASVRATIQEVIESHLSSFSPTETHTLTDTDTTAARQPLPAAELWYQPALFSCDTLVRAPRMAIIARDGVYLTHLKNLYARERVSALLAASSVDAAGLEQFGTASSSAWSYLPADVCVAKAMCTAVVSRGCGIDATLKVVTDTEFLTTLKDQLMWAGAYFLERTCLDDVERRVTWVNEWTKTPESVVGREMHAVSKGLQRGLYLLASCSHLETLRKAREQLSACLALPTGLLDSQPIACKANIQLWTALHSSLGNTTTNDETQNQLNTAWNVQCRVGNVLSVLYCRRWRVLFQEDQLQARTRRTSHREYSILQQSFLIYQKTLPSSKALHPLCTRFFGFIVALDRWLSDILASGFVTAVDTSKAHSVSVVDSDITSLAHLLSARDALYAAANTSFSREKQTEIVSSLVVHWRWFLRALCQFREHSTVTVAGESSSTASDYADALNAACEYVSDCLQLRTAVNGLVLWKNWLRPRGYKTLREYDVMRKLLDLSSDLDVYKPTAVSAMFPAFPVWLLSLPGHPFLEKANRTTIQTLTEGIATMLSVEQAHAVGETQTNGAANAVARSGAANRQAMLEKIYQVLEQIALPVSASANTELLSGEKQQSGSELSTVELWPVYDHQLLMEEQRLVSQISALVVLLRTEAHTSQPKLSAQVRAVLLQRIEAHMSRNRMDSYSRPASDWAPWLCLRWLLSLGEDRLPWESVVPVLTNAIASFHRGVRSHLLAEVAYMPLAAKLVESAANVGEQFGTEDALDAMTQVLQQGEQKLAKTSRLPASSAATQLGLNTDVGYMTALVAQFSSCSIGDMPRRITQLQKVEHVVAHRAQALTATHLQTVLDNGEPVEGSVETKTRDLQHFLALESTLFGVLLGFRKGFSHEDYLRLCQLAHSAIASRVDCAEDTAPAHTAADVHPFSSEDSEALAAIVERCANASLRECAVWCIRPFLQLYAEQAEPQRVLAMGWVYMGLLQIHLGACASVVDPSTSYSLKERDGLLRQRAIEARMKVVSTTEATLDGGDGSGGVDMKECVAEMNHVHEKLKHTSMRVLVRPGDDTFSDLRAEVSRYLSSIGSARVVLDLCACIVALLREMRDGAAAQKDTHAASVSVSDVLSRWRMWRESQRSFCSSLRRFSGMFVDIVDPLMLAIDEMVASVDTLGDQLVHQMDMLYSAPSPVNATPITGDLQAYMCTQIRPRMTRLVTELLRFPSFQKGSGCAPFRYVHRTQDLTLAAGHVQANSPILSLITQFSGVPLAMSSLRHAYVHVLDTQTVGAAHVTDLGRMFSDVVDVWTAYEEQKLAKERADALAFKTKEKVFVLEDERTLEERLYQQQCPSFDDEFTDITKDYHTNASATASKAKPSEDSATLTNPLSPEATLHITDMHAAIFGTLGNHASMSHADKHTIEQEHLAAFRYNYEATLPLLEGLGLELSFDSDDRAQMDTLVAISLRAKMTRKHMLQTQHNNTLSVQSKEWSEAAPAADIEVLSALLNPGAQPILQPSPLRINHYTDTSLAEARRLGEIAVPMRVDATTHLVTWPEHPVLMGIVAVIDRILSFSIQASPLMKLLSAAELLLRQGMEWEAFAASHVSLKVHTEAVTRFILDMRKKELDQWSLALDSTHQEHEALSRRLWFHLYSVINADPTLESELGREDAIESHHKEIFTVVEEMVQTSTMGNFACRLRLIAQFHMQLKAELKSGIAGYSISAKVKLHDMLGSFYAYYRQYLPGIQAKLHGAKKPLERQLREHVKLAKWNDINYWAMKQAGDKTHRALHKFTTKWSTVLEMPLRTYLTEIEAATIEYPPAQPSAAMGSIITRVCHRDNWKPSTSVQAIGALSSPVLSRYEEWFHVSDPTRFHSRLAALTGRLTKVCDKQIMPALNPSTILGIEEFAVHIIQRVEQYRLWDAQDIKDTEATLARKKEQADAGADEEKPADKDSRALHKVMKRKDLAELFRQLSAAGLSYRSVAAEDESALLSHLFTEAHLEDDQLCPQTSDVADLAAKINDYFYKCVSRMVIIRKLYFGGRAQDLTPQDADRARGYSEHFLRLVVAQRRFLGDVSEELSNFKRFLKHTVHLGNRLVTTNGSGPVVATHALVLECWNETMDTVNTMARVVRETTAAISLHEESTRTESTIRNRLSSALAELHRVRTALHALKHEHIGVFESKRIDTAPPPMVVEVGIVTAGLDDVYARVGKVSEGLSGFLAGVVDSPNWPEQRSLLNSLRDVCAATHAAESRYRTSLRPHFSAELTPPVADMGAVPETVRERAYAFERDFDALIANVLIRVQRIVKLKEEHEQDTPESTAEWEDGFDPSKFTPNYLTRSHTYMTSVLKAAKLPAMNAAFASLSAQIAAMGDDVDAEYNADLLTACAGMLVRAVPVLERYGVILSQAMDEFVCLHKSVSKMYYILLNLFSDLLAKGFCTPPDLQDATADEQTGGEMAGMGEGQGENDVSEQIENEDQLTGTKDEEQNDEGGNVPEEDNAIEMEQEFDGDLYDMDKKELEDMEDDKDDGEEKEEQDMDDEMGDTNMDDADVVDERMWGDDEEDNEISEKEKKEDGKSMTNENEESEIVAKQDGDDEKPKDDKKKEEQENAEKPQPEPLPSQEEDQNNEDLVNEVQELEEDHHHHPQEQPNDDQAADDENPDVDLPEDMQLDDDAGDDKDEHDGPDGDGEETAPMEDEKAMAEEYDGAQELNDPEEGDDADPEGDVATDTEQKGNDEEEEEDGKQGEDSLQAAGESDQGDDEEEGDEGQPPKLMEDDNDVEIGAEQGIKEDHGEEGEGADEEEEEKHKPESSKMDTTSVGVNAEGGQRNSGETEEMETEDGPSSATDATSGQSKSGTDDKQASLERGNDGENDSGSKPQAMPEVNPFRSLGSTLQKWKEKLNVMDVEEEDPNAEDGANDGDNDEEMGGEGMRQFMKDEDEGQADDQVLGVATEEQLQQNQGMPDEPEGEKVEEETEMDVDETEGEKKPEDSEESGQKESSKSQAKSARNADKAEAKDSQADVEEEEIDSVDAEDATEEDKSDDKDANDGPDSSIYTQKNSTDASQDADDLALPTEDEIVEKREAVEKILEAWQDRAHDPNADAVGERLWQEYEAITSGLSQDLCEQLRVILEPTLATRLQGDYRTGKRLNLKRVIPYIASHFKKDKIWLRRTRPAKREYQVLLTIDDSESMSDSHSASLAYEAVTMISKALTTLEVGQLSVMSFGDQVKLLHPFHEQFGDGTGGSILQQLSFNQKNTNFEQLLETSYSHLISSVVSTDLPVSQLQLVISDGVCPDVESVRKWIRAYSDAGILLVFVVLDNPKAKFSILDYKTVTYPNGALTLTPYLETFPFPYYVVLRNINTLPDILADALRQWFELLRDDS</sequence>
<feature type="domain" description="VWFA" evidence="12">
    <location>
        <begin position="5728"/>
        <end position="5919"/>
    </location>
</feature>
<feature type="compositionally biased region" description="Basic and acidic residues" evidence="10">
    <location>
        <begin position="5556"/>
        <end position="5567"/>
    </location>
</feature>
<feature type="compositionally biased region" description="Acidic residues" evidence="10">
    <location>
        <begin position="5017"/>
        <end position="5026"/>
    </location>
</feature>
<evidence type="ECO:0000256" key="10">
    <source>
        <dbReference type="SAM" id="MobiDB-lite"/>
    </source>
</evidence>
<feature type="compositionally biased region" description="Acidic residues" evidence="10">
    <location>
        <begin position="5568"/>
        <end position="5588"/>
    </location>
</feature>
<accession>A0A0L0FX09</accession>
<dbReference type="PANTHER" id="PTHR48103">
    <property type="entry name" value="MIDASIN-RELATED"/>
    <property type="match status" value="1"/>
</dbReference>
<feature type="compositionally biased region" description="Acidic residues" evidence="10">
    <location>
        <begin position="5069"/>
        <end position="5100"/>
    </location>
</feature>
<dbReference type="FunFam" id="3.40.50.300:FF:000582">
    <property type="entry name" value="Midasin"/>
    <property type="match status" value="1"/>
</dbReference>
<dbReference type="FunFam" id="3.40.50.300:FF:000142">
    <property type="entry name" value="Midasin"/>
    <property type="match status" value="1"/>
</dbReference>
<dbReference type="STRING" id="667725.A0A0L0FX09"/>
<dbReference type="RefSeq" id="XP_014154973.1">
    <property type="nucleotide sequence ID" value="XM_014299498.1"/>
</dbReference>
<feature type="compositionally biased region" description="Acidic residues" evidence="10">
    <location>
        <begin position="5234"/>
        <end position="5243"/>
    </location>
</feature>
<evidence type="ECO:0000313" key="13">
    <source>
        <dbReference type="EMBL" id="KNC81071.1"/>
    </source>
</evidence>
<feature type="compositionally biased region" description="Acidic residues" evidence="10">
    <location>
        <begin position="5198"/>
        <end position="5226"/>
    </location>
</feature>
<dbReference type="GO" id="GO:0030687">
    <property type="term" value="C:preribosome, large subunit precursor"/>
    <property type="evidence" value="ECO:0007669"/>
    <property type="project" value="TreeGrafter"/>
</dbReference>
<dbReference type="InterPro" id="IPR012099">
    <property type="entry name" value="Midasin"/>
</dbReference>
<dbReference type="Pfam" id="PF07728">
    <property type="entry name" value="AAA_5"/>
    <property type="match status" value="8"/>
</dbReference>
<evidence type="ECO:0000256" key="11">
    <source>
        <dbReference type="SAM" id="SignalP"/>
    </source>
</evidence>
<dbReference type="InterPro" id="IPR002035">
    <property type="entry name" value="VWF_A"/>
</dbReference>
<dbReference type="InterPro" id="IPR025662">
    <property type="entry name" value="Sigma_54_int_dom_ATP-bd_1"/>
</dbReference>
<dbReference type="Pfam" id="PF17865">
    <property type="entry name" value="AAA_lid_5"/>
    <property type="match status" value="1"/>
</dbReference>